<protein>
    <recommendedName>
        <fullName evidence="3">Ribbon-helix-helix protein CopG domain-containing protein</fullName>
    </recommendedName>
</protein>
<proteinExistence type="predicted"/>
<dbReference type="EMBL" id="AP022870">
    <property type="protein sequence ID" value="BCB74262.1"/>
    <property type="molecule type" value="Genomic_DNA"/>
</dbReference>
<keyword evidence="2" id="KW-1185">Reference proteome</keyword>
<dbReference type="AlphaFoldDB" id="A0A6F8XKC3"/>
<dbReference type="Proteomes" id="UP000502508">
    <property type="component" value="Chromosome"/>
</dbReference>
<gene>
    <name evidence="1" type="ORF">Pflav_006720</name>
</gene>
<accession>A0A6F8XKC3</accession>
<evidence type="ECO:0008006" key="3">
    <source>
        <dbReference type="Google" id="ProtNLM"/>
    </source>
</evidence>
<organism evidence="1 2">
    <name type="scientific">Phytohabitans flavus</name>
    <dbReference type="NCBI Taxonomy" id="1076124"/>
    <lineage>
        <taxon>Bacteria</taxon>
        <taxon>Bacillati</taxon>
        <taxon>Actinomycetota</taxon>
        <taxon>Actinomycetes</taxon>
        <taxon>Micromonosporales</taxon>
        <taxon>Micromonosporaceae</taxon>
    </lineage>
</organism>
<dbReference type="KEGG" id="pfla:Pflav_006720"/>
<evidence type="ECO:0000313" key="2">
    <source>
        <dbReference type="Proteomes" id="UP000502508"/>
    </source>
</evidence>
<reference evidence="1 2" key="2">
    <citation type="submission" date="2020-03" db="EMBL/GenBank/DDBJ databases">
        <authorList>
            <person name="Ichikawa N."/>
            <person name="Kimura A."/>
            <person name="Kitahashi Y."/>
            <person name="Uohara A."/>
        </authorList>
    </citation>
    <scope>NUCLEOTIDE SEQUENCE [LARGE SCALE GENOMIC DNA]</scope>
    <source>
        <strain evidence="1 2">NBRC 107702</strain>
    </source>
</reference>
<evidence type="ECO:0000313" key="1">
    <source>
        <dbReference type="EMBL" id="BCB74262.1"/>
    </source>
</evidence>
<sequence>MEIGGRRIERMSVTLDLPDDAVERLAAEAARRGTELADVIAALAAQLPPAGRPVGRRLAFVAAGASASGITPKMDELLADGFGRD</sequence>
<reference evidence="1 2" key="1">
    <citation type="submission" date="2020-03" db="EMBL/GenBank/DDBJ databases">
        <title>Whole genome shotgun sequence of Phytohabitans flavus NBRC 107702.</title>
        <authorList>
            <person name="Komaki H."/>
            <person name="Tamura T."/>
        </authorList>
    </citation>
    <scope>NUCLEOTIDE SEQUENCE [LARGE SCALE GENOMIC DNA]</scope>
    <source>
        <strain evidence="1 2">NBRC 107702</strain>
    </source>
</reference>
<name>A0A6F8XKC3_9ACTN</name>